<feature type="domain" description="POTRA" evidence="4">
    <location>
        <begin position="21"/>
        <end position="93"/>
    </location>
</feature>
<sequence length="419" mass="47179">MKYILTIAFCAISTLIIAQEAEITSLEFTGLKRTKSSFLSRLVKVKTGTAYDSLKVATDIARLNRLPGIAKASVSDSISADGKHHLTYYVVENFTIIPGLRISEANDESFAFRASVFEFNFLGESQILGGFYQRDVFDSYGGFWEAPFLFTNKLGLGVNYIRNTTFEPIYLIESGINYTKQDNGGEVYGMYEIDFLNKVELGVKVYEERYDFNDTQIDANFPNDLTADKVAIRGEYEYFKLDIDYQYFDGFTNILDARYIIGGSGLLEEGLVARNATAYYKRVGEKGNWASRLQLGLASFNDSEFAPFTVDNQFNLRGAGNDSARGTAFTSFNTEYRHTLLEKGWFVIQGNAFTDIGSWRAPRGDFDQLASIRNIQAYSGLGLRFIHKRIFNAVIRLDYGVGWGATKNRGLVFGIGQYF</sequence>
<dbReference type="Pfam" id="PF07244">
    <property type="entry name" value="POTRA"/>
    <property type="match status" value="1"/>
</dbReference>
<comment type="subcellular location">
    <subcellularLocation>
        <location evidence="1">Membrane</location>
    </subcellularLocation>
</comment>
<comment type="caution">
    <text evidence="5">The sequence shown here is derived from an EMBL/GenBank/DDBJ whole genome shotgun (WGS) entry which is preliminary data.</text>
</comment>
<evidence type="ECO:0000313" key="5">
    <source>
        <dbReference type="EMBL" id="RMB62865.1"/>
    </source>
</evidence>
<gene>
    <name evidence="5" type="ORF">EAX61_04610</name>
</gene>
<dbReference type="GO" id="GO:0019867">
    <property type="term" value="C:outer membrane"/>
    <property type="evidence" value="ECO:0007669"/>
    <property type="project" value="InterPro"/>
</dbReference>
<dbReference type="PROSITE" id="PS51779">
    <property type="entry name" value="POTRA"/>
    <property type="match status" value="1"/>
</dbReference>
<evidence type="ECO:0000256" key="2">
    <source>
        <dbReference type="ARBA" id="ARBA00023136"/>
    </source>
</evidence>
<feature type="chain" id="PRO_5018069552" description="POTRA domain-containing protein" evidence="3">
    <location>
        <begin position="19"/>
        <end position="419"/>
    </location>
</feature>
<dbReference type="InterPro" id="IPR010827">
    <property type="entry name" value="BamA/TamA_POTRA"/>
</dbReference>
<evidence type="ECO:0000256" key="3">
    <source>
        <dbReference type="SAM" id="SignalP"/>
    </source>
</evidence>
<keyword evidence="3" id="KW-0732">Signal</keyword>
<dbReference type="Gene3D" id="3.10.20.310">
    <property type="entry name" value="membrane protein fhac"/>
    <property type="match status" value="1"/>
</dbReference>
<dbReference type="Proteomes" id="UP000281985">
    <property type="component" value="Unassembled WGS sequence"/>
</dbReference>
<protein>
    <recommendedName>
        <fullName evidence="4">POTRA domain-containing protein</fullName>
    </recommendedName>
</protein>
<keyword evidence="6" id="KW-1185">Reference proteome</keyword>
<evidence type="ECO:0000256" key="1">
    <source>
        <dbReference type="ARBA" id="ARBA00004370"/>
    </source>
</evidence>
<organism evidence="5 6">
    <name type="scientific">Dokdonia sinensis</name>
    <dbReference type="NCBI Taxonomy" id="2479847"/>
    <lineage>
        <taxon>Bacteria</taxon>
        <taxon>Pseudomonadati</taxon>
        <taxon>Bacteroidota</taxon>
        <taxon>Flavobacteriia</taxon>
        <taxon>Flavobacteriales</taxon>
        <taxon>Flavobacteriaceae</taxon>
        <taxon>Dokdonia</taxon>
    </lineage>
</organism>
<reference evidence="5 6" key="1">
    <citation type="submission" date="2018-10" db="EMBL/GenBank/DDBJ databases">
        <title>Dokdonia luteus sp. nov., isolated from sea water.</title>
        <authorList>
            <person name="Zhou L.Y."/>
            <person name="Du Z.J."/>
        </authorList>
    </citation>
    <scope>NUCLEOTIDE SEQUENCE [LARGE SCALE GENOMIC DNA]</scope>
    <source>
        <strain evidence="5 6">SH27</strain>
    </source>
</reference>
<dbReference type="RefSeq" id="WP_121916498.1">
    <property type="nucleotide sequence ID" value="NZ_REFV01000003.1"/>
</dbReference>
<proteinExistence type="predicted"/>
<dbReference type="OrthoDB" id="1490006at2"/>
<dbReference type="EMBL" id="REFV01000003">
    <property type="protein sequence ID" value="RMB62865.1"/>
    <property type="molecule type" value="Genomic_DNA"/>
</dbReference>
<evidence type="ECO:0000313" key="6">
    <source>
        <dbReference type="Proteomes" id="UP000281985"/>
    </source>
</evidence>
<dbReference type="InterPro" id="IPR034746">
    <property type="entry name" value="POTRA"/>
</dbReference>
<keyword evidence="2" id="KW-0472">Membrane</keyword>
<name>A0A3M0GDB2_9FLAO</name>
<accession>A0A3M0GDB2</accession>
<feature type="signal peptide" evidence="3">
    <location>
        <begin position="1"/>
        <end position="18"/>
    </location>
</feature>
<dbReference type="AlphaFoldDB" id="A0A3M0GDB2"/>
<evidence type="ECO:0000259" key="4">
    <source>
        <dbReference type="PROSITE" id="PS51779"/>
    </source>
</evidence>